<dbReference type="Proteomes" id="UP000752171">
    <property type="component" value="Unassembled WGS sequence"/>
</dbReference>
<evidence type="ECO:0000313" key="1">
    <source>
        <dbReference type="EMBL" id="KAG9274362.1"/>
    </source>
</evidence>
<reference evidence="1 2" key="1">
    <citation type="submission" date="2021-07" db="EMBL/GenBank/DDBJ databases">
        <authorList>
            <person name="Imarazene B."/>
            <person name="Zahm M."/>
            <person name="Klopp C."/>
            <person name="Cabau C."/>
            <person name="Beille S."/>
            <person name="Jouanno E."/>
            <person name="Castinel A."/>
            <person name="Lluch J."/>
            <person name="Gil L."/>
            <person name="Kuchtly C."/>
            <person name="Lopez Roques C."/>
            <person name="Donnadieu C."/>
            <person name="Parrinello H."/>
            <person name="Journot L."/>
            <person name="Du K."/>
            <person name="Schartl M."/>
            <person name="Retaux S."/>
            <person name="Guiguen Y."/>
        </authorList>
    </citation>
    <scope>NUCLEOTIDE SEQUENCE [LARGE SCALE GENOMIC DNA]</scope>
    <source>
        <strain evidence="1">Pach_M1</strain>
        <tissue evidence="1">Testis</tissue>
    </source>
</reference>
<organism evidence="1 2">
    <name type="scientific">Astyanax mexicanus</name>
    <name type="common">Blind cave fish</name>
    <name type="synonym">Astyanax fasciatus mexicanus</name>
    <dbReference type="NCBI Taxonomy" id="7994"/>
    <lineage>
        <taxon>Eukaryota</taxon>
        <taxon>Metazoa</taxon>
        <taxon>Chordata</taxon>
        <taxon>Craniata</taxon>
        <taxon>Vertebrata</taxon>
        <taxon>Euteleostomi</taxon>
        <taxon>Actinopterygii</taxon>
        <taxon>Neopterygii</taxon>
        <taxon>Teleostei</taxon>
        <taxon>Ostariophysi</taxon>
        <taxon>Characiformes</taxon>
        <taxon>Characoidei</taxon>
        <taxon>Acestrorhamphidae</taxon>
        <taxon>Acestrorhamphinae</taxon>
        <taxon>Astyanax</taxon>
    </lineage>
</organism>
<protein>
    <submittedName>
        <fullName evidence="1">Uncharacterized protein</fullName>
    </submittedName>
</protein>
<comment type="caution">
    <text evidence="1">The sequence shown here is derived from an EMBL/GenBank/DDBJ whole genome shotgun (WGS) entry which is preliminary data.</text>
</comment>
<sequence length="66" mass="7461">MLHWREADAGSALFLVSWGGKRNGREFAQQICVEKSIKRVVAPSVRIFRSLWIWLKQPGASAAVLH</sequence>
<evidence type="ECO:0000313" key="2">
    <source>
        <dbReference type="Proteomes" id="UP000752171"/>
    </source>
</evidence>
<name>A0A8T2LX35_ASTMX</name>
<accession>A0A8T2LX35</accession>
<gene>
    <name evidence="1" type="ORF">AMEX_G11273</name>
</gene>
<proteinExistence type="predicted"/>
<dbReference type="AlphaFoldDB" id="A0A8T2LX35"/>
<dbReference type="EMBL" id="JAICCE010000008">
    <property type="protein sequence ID" value="KAG9274362.1"/>
    <property type="molecule type" value="Genomic_DNA"/>
</dbReference>